<organism evidence="3">
    <name type="scientific">Hexamita inflata</name>
    <dbReference type="NCBI Taxonomy" id="28002"/>
    <lineage>
        <taxon>Eukaryota</taxon>
        <taxon>Metamonada</taxon>
        <taxon>Diplomonadida</taxon>
        <taxon>Hexamitidae</taxon>
        <taxon>Hexamitinae</taxon>
        <taxon>Hexamita</taxon>
    </lineage>
</organism>
<dbReference type="Proteomes" id="UP001642409">
    <property type="component" value="Unassembled WGS sequence"/>
</dbReference>
<reference evidence="3" key="1">
    <citation type="submission" date="2023-06" db="EMBL/GenBank/DDBJ databases">
        <authorList>
            <person name="Kurt Z."/>
        </authorList>
    </citation>
    <scope>NUCLEOTIDE SEQUENCE</scope>
</reference>
<protein>
    <submittedName>
        <fullName evidence="4">Hypothetical_protein</fullName>
    </submittedName>
</protein>
<name>A0AA86QGG8_9EUKA</name>
<keyword evidence="5" id="KW-1185">Reference proteome</keyword>
<keyword evidence="2" id="KW-1133">Transmembrane helix</keyword>
<evidence type="ECO:0000256" key="2">
    <source>
        <dbReference type="SAM" id="Phobius"/>
    </source>
</evidence>
<accession>A0AA86QGG8</accession>
<dbReference type="EMBL" id="CAXDID020000208">
    <property type="protein sequence ID" value="CAL6055951.1"/>
    <property type="molecule type" value="Genomic_DNA"/>
</dbReference>
<dbReference type="EMBL" id="CATOUU010000868">
    <property type="protein sequence ID" value="CAI9955822.1"/>
    <property type="molecule type" value="Genomic_DNA"/>
</dbReference>
<proteinExistence type="predicted"/>
<evidence type="ECO:0000313" key="5">
    <source>
        <dbReference type="Proteomes" id="UP001642409"/>
    </source>
</evidence>
<evidence type="ECO:0000313" key="4">
    <source>
        <dbReference type="EMBL" id="CAL6055951.1"/>
    </source>
</evidence>
<keyword evidence="2" id="KW-0472">Membrane</keyword>
<evidence type="ECO:0000313" key="3">
    <source>
        <dbReference type="EMBL" id="CAI9955822.1"/>
    </source>
</evidence>
<keyword evidence="2" id="KW-0812">Transmembrane</keyword>
<feature type="transmembrane region" description="Helical" evidence="2">
    <location>
        <begin position="1438"/>
        <end position="1460"/>
    </location>
</feature>
<evidence type="ECO:0000256" key="1">
    <source>
        <dbReference type="SAM" id="Coils"/>
    </source>
</evidence>
<sequence>MRTAVTDTRSNPIIQILPVFKWNLEYLLDYSCSDQQKERELKQKQYQEYQEIIKSLKQNGNIKLQADYLNNVYIIDNQLLIPLHFDLSTEFQPIISLIVEQSHAFKIANNILNLIFHQKQSKSVACTNYVLPDGSKCGKTTFDLSLVYTFMFHINIPTVPVMISHIEQTDQQPLGIFANLNIQEQTAILNINFLNAASKIDLDDKYIEKSSANLMLGNLKDFLQYPETIKNIAVQIHEILLKQHTLKRFLNCRSNPNSLQTAFKIQQSILTYEHQDYIQRNDSKEIQQIFKQHQSKQKRILTNSFLTDFCDIIKDQSENFSVFKKLNNICNMLYMDQDKNTYFVNIFDLVNKFPQSDIPEQILVVIDEVCNRKVGYHLNAKQSANIFQLVQKLQRNASPDTLQNTCKDVFKEELDTIYPGYEFHNLVPNTDQQILMMFPLSLFIKSKLPQFSKELNILTMIDLLSTQGFEALMLRDLSNELHKLKINNQASGLQKNIIVSLLEKSFIGLPESNQLKLYLQKCSCDGVCTLFSGTCCSLCNFYQYSTFSSSSCGSRDKTTDGVVLNDKLQILETESQYIHTSTCALPQLHPCATNKEYSIYGINSVNPVDFTIKYQDDWESNILNTILCCNINAAGYIQTIFPQVSPQLIIRDQNNKIIYGKSQEMYMNILNQDDILDKINCDNIQIQTSILKNNKIGLNNIQTSEIRIKQSDNEQCSKVNIPFNKNIYMQPLSQSNLPQLADVVFYHLQLLYQYLSSYQCSLQQVASLIIDNEIFLGGKSHIYETISLILILFQMQYGRSQAVQDFEQIFLLTNILFDIDVLQIDNQHKFPQIIGVDFHQINGKQSKSNVKSEEIMSTIIQPQFISYNRSKGTTYKQQFEKFNLQATKVVAKKMFQKHKNIKVVIVAVPVDQCQLENLSKETVNEDIIFSVDFIVSVHLRDKSIIPMFILDSFNFWEDKGDLIYYFYCEPGRHSQMQLKNKVSNGIHGQTVVFISNENETKFKFKEDVNKLDNQLVFLDSYLKFLGINRQQLFVVLSPQNLMYYNQLIQQLITQNQKEMEKYQNITIQTCVVYQHSQYQKIFNKLLVNENNIVDTLLTKFKDTIYYSFDNQYKFNTRNKLEIMTDFDIIMTETQLNNQQSTTYQIKSKCEHISSLQLQFIVKSQQKQTLKVITFDTESKVKQIIFVLTLYSEILDDQCRKCCLNNVIQFKKSIITKKMNKITMQSHITKDLEKDKDQFCNTFFDYISENQSHTLNNKKIKFGIIDQILDQQEAVQKIIAIKYKVENEELLYFNKISKQTIEIKNGTILLSSYDELQQAEVLTFDNPLILYGLLLLNKIIDVENIQYLKPNRNNTKNIEIQPQKISNNQNKQQSEIKLVQSNKYILQYSNEGENSVKLLNQERIQNNNQQLQQLKINEVLDDQEVDQNITVQKCRKKHVSYKTITIVVFLFILFISWLWLYELQKQKIVTKFTSKNQSKFKNESLTWILLGGKGNHEDEVKY</sequence>
<comment type="caution">
    <text evidence="3">The sequence shown here is derived from an EMBL/GenBank/DDBJ whole genome shotgun (WGS) entry which is preliminary data.</text>
</comment>
<gene>
    <name evidence="3" type="ORF">HINF_LOCUS43467</name>
    <name evidence="4" type="ORF">HINF_LOCUS46790</name>
</gene>
<reference evidence="4 5" key="2">
    <citation type="submission" date="2024-07" db="EMBL/GenBank/DDBJ databases">
        <authorList>
            <person name="Akdeniz Z."/>
        </authorList>
    </citation>
    <scope>NUCLEOTIDE SEQUENCE [LARGE SCALE GENOMIC DNA]</scope>
</reference>
<keyword evidence="1" id="KW-0175">Coiled coil</keyword>
<feature type="coiled-coil region" evidence="1">
    <location>
        <begin position="32"/>
        <end position="59"/>
    </location>
</feature>